<sequence>MAKIISLFKTSAACSLAFLLGVGIQGDIQAAETPAVHTSLDISKAPDAADYGRKSQTLIEEWYPRINTALFGEGHPLPYDTIQIIFEPVLGIDGAAAYADGGIIHVSSKYIRIMPDDFRAMMIHELSHVNQNYPPSPSENAGWLVEGIADYVRHKYFEKDIQPTLRLDADGKMRGYTKAEPYFYALEHAGVSLQEQGYLKAYTVASTFLYWLESRKDKDIVRKLNLALSRGEYSDKLFETYCGATLDGLWKEFVEESKASRPNPVG</sequence>
<evidence type="ECO:0000313" key="2">
    <source>
        <dbReference type="EMBL" id="GGC60517.1"/>
    </source>
</evidence>
<feature type="signal peptide" evidence="1">
    <location>
        <begin position="1"/>
        <end position="30"/>
    </location>
</feature>
<keyword evidence="3" id="KW-1185">Reference proteome</keyword>
<evidence type="ECO:0000256" key="1">
    <source>
        <dbReference type="SAM" id="SignalP"/>
    </source>
</evidence>
<dbReference type="AlphaFoldDB" id="A0A916U4R5"/>
<dbReference type="InterPro" id="IPR007541">
    <property type="entry name" value="Uncharacterised_BSP"/>
</dbReference>
<reference evidence="2" key="2">
    <citation type="submission" date="2020-09" db="EMBL/GenBank/DDBJ databases">
        <authorList>
            <person name="Sun Q."/>
            <person name="Zhou Y."/>
        </authorList>
    </citation>
    <scope>NUCLEOTIDE SEQUENCE</scope>
    <source>
        <strain evidence="2">CGMCC 1.10998</strain>
    </source>
</reference>
<dbReference type="Pfam" id="PF04450">
    <property type="entry name" value="BSP"/>
    <property type="match status" value="2"/>
</dbReference>
<dbReference type="Proteomes" id="UP000637423">
    <property type="component" value="Unassembled WGS sequence"/>
</dbReference>
<reference evidence="2" key="1">
    <citation type="journal article" date="2014" name="Int. J. Syst. Evol. Microbiol.">
        <title>Complete genome sequence of Corynebacterium casei LMG S-19264T (=DSM 44701T), isolated from a smear-ripened cheese.</title>
        <authorList>
            <consortium name="US DOE Joint Genome Institute (JGI-PGF)"/>
            <person name="Walter F."/>
            <person name="Albersmeier A."/>
            <person name="Kalinowski J."/>
            <person name="Ruckert C."/>
        </authorList>
    </citation>
    <scope>NUCLEOTIDE SEQUENCE</scope>
    <source>
        <strain evidence="2">CGMCC 1.10998</strain>
    </source>
</reference>
<gene>
    <name evidence="2" type="ORF">GCM10011396_04260</name>
</gene>
<dbReference type="PANTHER" id="PTHR33321">
    <property type="match status" value="1"/>
</dbReference>
<name>A0A916U4R5_9BURK</name>
<accession>A0A916U4R5</accession>
<evidence type="ECO:0000313" key="3">
    <source>
        <dbReference type="Proteomes" id="UP000637423"/>
    </source>
</evidence>
<dbReference type="EMBL" id="BMED01000001">
    <property type="protein sequence ID" value="GGC60517.1"/>
    <property type="molecule type" value="Genomic_DNA"/>
</dbReference>
<dbReference type="PANTHER" id="PTHR33321:SF12">
    <property type="entry name" value="PLANT BASIC SECRETORY PROTEIN (BSP) FAMILY PROTEIN"/>
    <property type="match status" value="1"/>
</dbReference>
<keyword evidence="1" id="KW-0732">Signal</keyword>
<feature type="chain" id="PRO_5036964358" description="Peptidase" evidence="1">
    <location>
        <begin position="31"/>
        <end position="266"/>
    </location>
</feature>
<organism evidence="2 3">
    <name type="scientific">Undibacterium terreum</name>
    <dbReference type="NCBI Taxonomy" id="1224302"/>
    <lineage>
        <taxon>Bacteria</taxon>
        <taxon>Pseudomonadati</taxon>
        <taxon>Pseudomonadota</taxon>
        <taxon>Betaproteobacteria</taxon>
        <taxon>Burkholderiales</taxon>
        <taxon>Oxalobacteraceae</taxon>
        <taxon>Undibacterium</taxon>
    </lineage>
</organism>
<dbReference type="RefSeq" id="WP_188564335.1">
    <property type="nucleotide sequence ID" value="NZ_BMED01000001.1"/>
</dbReference>
<protein>
    <recommendedName>
        <fullName evidence="4">Peptidase</fullName>
    </recommendedName>
</protein>
<proteinExistence type="predicted"/>
<comment type="caution">
    <text evidence="2">The sequence shown here is derived from an EMBL/GenBank/DDBJ whole genome shotgun (WGS) entry which is preliminary data.</text>
</comment>
<evidence type="ECO:0008006" key="4">
    <source>
        <dbReference type="Google" id="ProtNLM"/>
    </source>
</evidence>